<name>A0A1M7BIB4_9BACL</name>
<organism evidence="6 7">
    <name type="scientific">Lacicoccus alkaliphilus DSM 16010</name>
    <dbReference type="NCBI Taxonomy" id="1123231"/>
    <lineage>
        <taxon>Bacteria</taxon>
        <taxon>Bacillati</taxon>
        <taxon>Bacillota</taxon>
        <taxon>Bacilli</taxon>
        <taxon>Bacillales</taxon>
        <taxon>Salinicoccaceae</taxon>
        <taxon>Lacicoccus</taxon>
    </lineage>
</organism>
<keyword evidence="7" id="KW-1185">Reference proteome</keyword>
<evidence type="ECO:0000313" key="6">
    <source>
        <dbReference type="EMBL" id="SHL54616.1"/>
    </source>
</evidence>
<keyword evidence="2" id="KW-0479">Metal-binding</keyword>
<dbReference type="STRING" id="1123231.SAMN02745189_00463"/>
<sequence>MDVKTLSLGMLGTNCHLLINGEEVLIVDPSDEAEVIVEAIDEIGLPVAGILLTHAHYDHIGALDEVHGKYGVDVVMSGEEREWIRDPQLNMSAKRASLGFSPIASDIKPVLVEEGPYSIGSFSFEIFHTPGHSPGSLSFYFEGEGKIFSGDVLFKGGVGRTDLREGSFEVLMRSIKDKLFLLDGRTTVYPGHGAETSIEKEKATNPYIFQ</sequence>
<keyword evidence="4" id="KW-0862">Zinc</keyword>
<evidence type="ECO:0000259" key="5">
    <source>
        <dbReference type="SMART" id="SM00849"/>
    </source>
</evidence>
<proteinExistence type="predicted"/>
<dbReference type="EMBL" id="FRCF01000002">
    <property type="protein sequence ID" value="SHL54616.1"/>
    <property type="molecule type" value="Genomic_DNA"/>
</dbReference>
<gene>
    <name evidence="6" type="ORF">SAMN02745189_00463</name>
</gene>
<dbReference type="InterPro" id="IPR001279">
    <property type="entry name" value="Metallo-B-lactamas"/>
</dbReference>
<dbReference type="SUPFAM" id="SSF56281">
    <property type="entry name" value="Metallo-hydrolase/oxidoreductase"/>
    <property type="match status" value="1"/>
</dbReference>
<dbReference type="AlphaFoldDB" id="A0A1M7BIB4"/>
<dbReference type="Pfam" id="PF00753">
    <property type="entry name" value="Lactamase_B"/>
    <property type="match status" value="1"/>
</dbReference>
<dbReference type="GO" id="GO:0016787">
    <property type="term" value="F:hydrolase activity"/>
    <property type="evidence" value="ECO:0007669"/>
    <property type="project" value="UniProtKB-KW"/>
</dbReference>
<evidence type="ECO:0000313" key="7">
    <source>
        <dbReference type="Proteomes" id="UP000184206"/>
    </source>
</evidence>
<dbReference type="InterPro" id="IPR051453">
    <property type="entry name" value="MBL_Glyoxalase_II"/>
</dbReference>
<dbReference type="SMART" id="SM00849">
    <property type="entry name" value="Lactamase_B"/>
    <property type="match status" value="1"/>
</dbReference>
<evidence type="ECO:0000256" key="4">
    <source>
        <dbReference type="ARBA" id="ARBA00022833"/>
    </source>
</evidence>
<evidence type="ECO:0000256" key="2">
    <source>
        <dbReference type="ARBA" id="ARBA00022723"/>
    </source>
</evidence>
<dbReference type="PANTHER" id="PTHR46233">
    <property type="entry name" value="HYDROXYACYLGLUTATHIONE HYDROLASE GLOC"/>
    <property type="match status" value="1"/>
</dbReference>
<dbReference type="OrthoDB" id="9802248at2"/>
<dbReference type="RefSeq" id="WP_072707881.1">
    <property type="nucleotide sequence ID" value="NZ_FRCF01000002.1"/>
</dbReference>
<comment type="cofactor">
    <cofactor evidence="1">
        <name>Zn(2+)</name>
        <dbReference type="ChEBI" id="CHEBI:29105"/>
    </cofactor>
</comment>
<reference evidence="6 7" key="1">
    <citation type="submission" date="2016-11" db="EMBL/GenBank/DDBJ databases">
        <authorList>
            <person name="Jaros S."/>
            <person name="Januszkiewicz K."/>
            <person name="Wedrychowicz H."/>
        </authorList>
    </citation>
    <scope>NUCLEOTIDE SEQUENCE [LARGE SCALE GENOMIC DNA]</scope>
    <source>
        <strain evidence="6 7">DSM 16010</strain>
    </source>
</reference>
<dbReference type="InterPro" id="IPR036866">
    <property type="entry name" value="RibonucZ/Hydroxyglut_hydro"/>
</dbReference>
<dbReference type="Proteomes" id="UP000184206">
    <property type="component" value="Unassembled WGS sequence"/>
</dbReference>
<dbReference type="CDD" id="cd06262">
    <property type="entry name" value="metallo-hydrolase-like_MBL-fold"/>
    <property type="match status" value="1"/>
</dbReference>
<dbReference type="GO" id="GO:0046872">
    <property type="term" value="F:metal ion binding"/>
    <property type="evidence" value="ECO:0007669"/>
    <property type="project" value="UniProtKB-KW"/>
</dbReference>
<dbReference type="PANTHER" id="PTHR46233:SF3">
    <property type="entry name" value="HYDROXYACYLGLUTATHIONE HYDROLASE GLOC"/>
    <property type="match status" value="1"/>
</dbReference>
<accession>A0A1M7BIB4</accession>
<dbReference type="Gene3D" id="3.60.15.10">
    <property type="entry name" value="Ribonuclease Z/Hydroxyacylglutathione hydrolase-like"/>
    <property type="match status" value="1"/>
</dbReference>
<evidence type="ECO:0000256" key="1">
    <source>
        <dbReference type="ARBA" id="ARBA00001947"/>
    </source>
</evidence>
<protein>
    <submittedName>
        <fullName evidence="6">Glyoxylase, beta-lactamase superfamily II</fullName>
    </submittedName>
</protein>
<evidence type="ECO:0000256" key="3">
    <source>
        <dbReference type="ARBA" id="ARBA00022801"/>
    </source>
</evidence>
<feature type="domain" description="Metallo-beta-lactamase" evidence="5">
    <location>
        <begin position="12"/>
        <end position="192"/>
    </location>
</feature>
<keyword evidence="3" id="KW-0378">Hydrolase</keyword>